<gene>
    <name evidence="2" type="ORF">OLC1_LOCUS9990</name>
</gene>
<organism evidence="2 3">
    <name type="scientific">Oldenlandia corymbosa var. corymbosa</name>
    <dbReference type="NCBI Taxonomy" id="529605"/>
    <lineage>
        <taxon>Eukaryota</taxon>
        <taxon>Viridiplantae</taxon>
        <taxon>Streptophyta</taxon>
        <taxon>Embryophyta</taxon>
        <taxon>Tracheophyta</taxon>
        <taxon>Spermatophyta</taxon>
        <taxon>Magnoliopsida</taxon>
        <taxon>eudicotyledons</taxon>
        <taxon>Gunneridae</taxon>
        <taxon>Pentapetalae</taxon>
        <taxon>asterids</taxon>
        <taxon>lamiids</taxon>
        <taxon>Gentianales</taxon>
        <taxon>Rubiaceae</taxon>
        <taxon>Rubioideae</taxon>
        <taxon>Spermacoceae</taxon>
        <taxon>Hedyotis-Oldenlandia complex</taxon>
        <taxon>Oldenlandia</taxon>
    </lineage>
</organism>
<feature type="compositionally biased region" description="Basic and acidic residues" evidence="1">
    <location>
        <begin position="84"/>
        <end position="118"/>
    </location>
</feature>
<evidence type="ECO:0000256" key="1">
    <source>
        <dbReference type="SAM" id="MobiDB-lite"/>
    </source>
</evidence>
<feature type="compositionally biased region" description="Basic residues" evidence="1">
    <location>
        <begin position="1"/>
        <end position="11"/>
    </location>
</feature>
<dbReference type="EMBL" id="OX459120">
    <property type="protein sequence ID" value="CAI9100080.1"/>
    <property type="molecule type" value="Genomic_DNA"/>
</dbReference>
<protein>
    <submittedName>
        <fullName evidence="2">OLC1v1037005C1</fullName>
    </submittedName>
</protein>
<feature type="region of interest" description="Disordered" evidence="1">
    <location>
        <begin position="80"/>
        <end position="120"/>
    </location>
</feature>
<feature type="region of interest" description="Disordered" evidence="1">
    <location>
        <begin position="1"/>
        <end position="39"/>
    </location>
</feature>
<sequence length="147" mass="16488">MARQAKGKKIVAKPPVQVLRASVSSSGESSRGKSSQAMVKELELEVHTLEQANQYDAKNAGDMDMQLAYVGKRVKQIWVPKKPAHTESQPEKEKREQHDNLVPIRIEEQEDAPKREKQYNGNPVMDYRIWVGTDVQGEGGLGISPHE</sequence>
<name>A0AAV1CYQ4_OLDCO</name>
<evidence type="ECO:0000313" key="2">
    <source>
        <dbReference type="EMBL" id="CAI9100080.1"/>
    </source>
</evidence>
<feature type="compositionally biased region" description="Low complexity" evidence="1">
    <location>
        <begin position="22"/>
        <end position="35"/>
    </location>
</feature>
<proteinExistence type="predicted"/>
<reference evidence="2" key="1">
    <citation type="submission" date="2023-03" db="EMBL/GenBank/DDBJ databases">
        <authorList>
            <person name="Julca I."/>
        </authorList>
    </citation>
    <scope>NUCLEOTIDE SEQUENCE</scope>
</reference>
<keyword evidence="3" id="KW-1185">Reference proteome</keyword>
<dbReference type="Proteomes" id="UP001161247">
    <property type="component" value="Chromosome 3"/>
</dbReference>
<accession>A0AAV1CYQ4</accession>
<dbReference type="AlphaFoldDB" id="A0AAV1CYQ4"/>
<evidence type="ECO:0000313" key="3">
    <source>
        <dbReference type="Proteomes" id="UP001161247"/>
    </source>
</evidence>